<dbReference type="InterPro" id="IPR036250">
    <property type="entry name" value="AcylCo_DH-like_C"/>
</dbReference>
<comment type="similarity">
    <text evidence="2">Belongs to the acyl-CoA dehydrogenase family.</text>
</comment>
<dbReference type="SUPFAM" id="SSF56645">
    <property type="entry name" value="Acyl-CoA dehydrogenase NM domain-like"/>
    <property type="match status" value="1"/>
</dbReference>
<evidence type="ECO:0000256" key="3">
    <source>
        <dbReference type="ARBA" id="ARBA00022630"/>
    </source>
</evidence>
<dbReference type="Gene3D" id="1.10.540.10">
    <property type="entry name" value="Acyl-CoA dehydrogenase/oxidase, N-terminal domain"/>
    <property type="match status" value="1"/>
</dbReference>
<evidence type="ECO:0000259" key="6">
    <source>
        <dbReference type="Pfam" id="PF02771"/>
    </source>
</evidence>
<dbReference type="EMBL" id="JANYMP010000040">
    <property type="protein sequence ID" value="MCS7484016.1"/>
    <property type="molecule type" value="Genomic_DNA"/>
</dbReference>
<feature type="domain" description="Acyl-CoA dehydrogenase/oxidase N-terminal" evidence="6">
    <location>
        <begin position="3"/>
        <end position="99"/>
    </location>
</feature>
<dbReference type="Proteomes" id="UP001141259">
    <property type="component" value="Unassembled WGS sequence"/>
</dbReference>
<evidence type="ECO:0000259" key="5">
    <source>
        <dbReference type="Pfam" id="PF00441"/>
    </source>
</evidence>
<evidence type="ECO:0000313" key="7">
    <source>
        <dbReference type="EMBL" id="MCS7484016.1"/>
    </source>
</evidence>
<dbReference type="RefSeq" id="WP_259629470.1">
    <property type="nucleotide sequence ID" value="NZ_JANYMP010000040.1"/>
</dbReference>
<evidence type="ECO:0000256" key="2">
    <source>
        <dbReference type="ARBA" id="ARBA00009347"/>
    </source>
</evidence>
<dbReference type="SUPFAM" id="SSF47203">
    <property type="entry name" value="Acyl-CoA dehydrogenase C-terminal domain-like"/>
    <property type="match status" value="1"/>
</dbReference>
<reference evidence="7" key="1">
    <citation type="submission" date="2022-08" db="EMBL/GenBank/DDBJ databases">
        <authorList>
            <person name="Tistechok S."/>
            <person name="Samborskyy M."/>
            <person name="Roman I."/>
        </authorList>
    </citation>
    <scope>NUCLEOTIDE SEQUENCE</scope>
    <source>
        <strain evidence="7">DSM 103496</strain>
    </source>
</reference>
<protein>
    <submittedName>
        <fullName evidence="7">Acyl-CoA/acyl-ACP dehydrogenase</fullName>
    </submittedName>
</protein>
<comment type="caution">
    <text evidence="7">The sequence shown here is derived from an EMBL/GenBank/DDBJ whole genome shotgun (WGS) entry which is preliminary data.</text>
</comment>
<dbReference type="GO" id="GO:0003995">
    <property type="term" value="F:acyl-CoA dehydrogenase activity"/>
    <property type="evidence" value="ECO:0007669"/>
    <property type="project" value="TreeGrafter"/>
</dbReference>
<dbReference type="GO" id="GO:0050660">
    <property type="term" value="F:flavin adenine dinucleotide binding"/>
    <property type="evidence" value="ECO:0007669"/>
    <property type="project" value="InterPro"/>
</dbReference>
<dbReference type="AlphaFoldDB" id="A0A9X2VWR3"/>
<proteinExistence type="inferred from homology"/>
<gene>
    <name evidence="7" type="ORF">NZH93_44890</name>
</gene>
<sequence length="353" mass="37243">MSLRSDLTRITRTVVAPAAVETDRGHRFPRAAVEAFGRAGILGMTVPRGLGGGGQGPAEASRVVEEVARHCGGTATVLRSHFAAVAVLNRHGDRALRAEVAAGRHLSTLAVFGTGDLLTPTGTARQRGDVVSLHDRKTWVVSAGEADSYVWSSQPVTAKGTSTLWLVSGQAPDLLVPASHDGIGLRGGASTTVWADPVRVPASCRLGADGAGLDTVLHDALPWFALLGSSVALGLMEGALAATLEHRRDRTADLARMRLRTDAVRVLHDDAVAAHGWEPERARRKVCQLTLAAADAVLTVTDLAMKLCGDAAFRRDLGVERRFRDARAATAVEPTAESVLDLVARGPWPDARP</sequence>
<dbReference type="InterPro" id="IPR046373">
    <property type="entry name" value="Acyl-CoA_Oxase/DH_mid-dom_sf"/>
</dbReference>
<dbReference type="InterPro" id="IPR009100">
    <property type="entry name" value="AcylCoA_DH/oxidase_NM_dom_sf"/>
</dbReference>
<dbReference type="Gene3D" id="2.40.110.10">
    <property type="entry name" value="Butyryl-CoA Dehydrogenase, subunit A, domain 2"/>
    <property type="match status" value="1"/>
</dbReference>
<keyword evidence="8" id="KW-1185">Reference proteome</keyword>
<keyword evidence="3" id="KW-0285">Flavoprotein</keyword>
<organism evidence="7 8">
    <name type="scientific">Umezawaea endophytica</name>
    <dbReference type="NCBI Taxonomy" id="1654476"/>
    <lineage>
        <taxon>Bacteria</taxon>
        <taxon>Bacillati</taxon>
        <taxon>Actinomycetota</taxon>
        <taxon>Actinomycetes</taxon>
        <taxon>Pseudonocardiales</taxon>
        <taxon>Pseudonocardiaceae</taxon>
        <taxon>Umezawaea</taxon>
    </lineage>
</organism>
<evidence type="ECO:0000313" key="8">
    <source>
        <dbReference type="Proteomes" id="UP001141259"/>
    </source>
</evidence>
<dbReference type="InterPro" id="IPR037069">
    <property type="entry name" value="AcylCoA_DH/ox_N_sf"/>
</dbReference>
<dbReference type="Gene3D" id="1.20.140.10">
    <property type="entry name" value="Butyryl-CoA Dehydrogenase, subunit A, domain 3"/>
    <property type="match status" value="1"/>
</dbReference>
<evidence type="ECO:0000256" key="1">
    <source>
        <dbReference type="ARBA" id="ARBA00001974"/>
    </source>
</evidence>
<accession>A0A9X2VWR3</accession>
<dbReference type="PANTHER" id="PTHR43884:SF12">
    <property type="entry name" value="ISOVALERYL-COA DEHYDROGENASE, MITOCHONDRIAL-RELATED"/>
    <property type="match status" value="1"/>
</dbReference>
<dbReference type="InterPro" id="IPR009075">
    <property type="entry name" value="AcylCo_DH/oxidase_C"/>
</dbReference>
<feature type="domain" description="Acyl-CoA dehydrogenase/oxidase C-terminal" evidence="5">
    <location>
        <begin position="221"/>
        <end position="345"/>
    </location>
</feature>
<keyword evidence="4" id="KW-0274">FAD</keyword>
<evidence type="ECO:0000256" key="4">
    <source>
        <dbReference type="ARBA" id="ARBA00022827"/>
    </source>
</evidence>
<dbReference type="PANTHER" id="PTHR43884">
    <property type="entry name" value="ACYL-COA DEHYDROGENASE"/>
    <property type="match status" value="1"/>
</dbReference>
<dbReference type="Pfam" id="PF02771">
    <property type="entry name" value="Acyl-CoA_dh_N"/>
    <property type="match status" value="1"/>
</dbReference>
<dbReference type="Pfam" id="PF00441">
    <property type="entry name" value="Acyl-CoA_dh_1"/>
    <property type="match status" value="1"/>
</dbReference>
<dbReference type="InterPro" id="IPR013786">
    <property type="entry name" value="AcylCoA_DH/ox_N"/>
</dbReference>
<name>A0A9X2VWR3_9PSEU</name>
<comment type="cofactor">
    <cofactor evidence="1">
        <name>FAD</name>
        <dbReference type="ChEBI" id="CHEBI:57692"/>
    </cofactor>
</comment>